<proteinExistence type="predicted"/>
<keyword evidence="2" id="KW-0472">Membrane</keyword>
<evidence type="ECO:0000256" key="1">
    <source>
        <dbReference type="SAM" id="MobiDB-lite"/>
    </source>
</evidence>
<dbReference type="Proteomes" id="UP000029014">
    <property type="component" value="Unassembled WGS sequence"/>
</dbReference>
<protein>
    <recommendedName>
        <fullName evidence="5">DUF4190 domain-containing protein</fullName>
    </recommendedName>
</protein>
<gene>
    <name evidence="3" type="ORF">BMIN_0415</name>
</gene>
<sequence length="239" mass="25148">MIRDRIGGRGKGRMDMAMHDGSDSRTSRDPHDGGRDQSDDGSDGSRPLSSQDEGRPSSRGGRKPEYGQIRVPKYGASAASFPESYDPYIYGAPQKEGDDGDGGKPPAGSSAPTTPRDGNPETNPGAPGAGRVDPSDPSRNPLYGQWDVFGPTSLVLALLGLPILPTVMGLLCMWRTRRFHMRGFGWGLAAVIVNVLTLVVDIWLVRQGVTADQLWSMVMGGTMPGSGSGSGSGSDSVSA</sequence>
<dbReference type="AlphaFoldDB" id="A0A087BNB9"/>
<dbReference type="EMBL" id="JGZD01000009">
    <property type="protein sequence ID" value="KFI72519.1"/>
    <property type="molecule type" value="Genomic_DNA"/>
</dbReference>
<feature type="compositionally biased region" description="Basic and acidic residues" evidence="1">
    <location>
        <begin position="1"/>
        <end position="38"/>
    </location>
</feature>
<comment type="caution">
    <text evidence="3">The sequence shown here is derived from an EMBL/GenBank/DDBJ whole genome shotgun (WGS) entry which is preliminary data.</text>
</comment>
<dbReference type="STRING" id="1693.BMIN_0415"/>
<evidence type="ECO:0000313" key="4">
    <source>
        <dbReference type="Proteomes" id="UP000029014"/>
    </source>
</evidence>
<name>A0A087BNB9_9BIFI</name>
<feature type="transmembrane region" description="Helical" evidence="2">
    <location>
        <begin position="148"/>
        <end position="172"/>
    </location>
</feature>
<keyword evidence="4" id="KW-1185">Reference proteome</keyword>
<evidence type="ECO:0000313" key="3">
    <source>
        <dbReference type="EMBL" id="KFI72519.1"/>
    </source>
</evidence>
<keyword evidence="2" id="KW-1133">Transmembrane helix</keyword>
<accession>A0A087BNB9</accession>
<feature type="region of interest" description="Disordered" evidence="1">
    <location>
        <begin position="1"/>
        <end position="139"/>
    </location>
</feature>
<dbReference type="eggNOG" id="ENOG50317M8">
    <property type="taxonomic scope" value="Bacteria"/>
</dbReference>
<evidence type="ECO:0008006" key="5">
    <source>
        <dbReference type="Google" id="ProtNLM"/>
    </source>
</evidence>
<feature type="transmembrane region" description="Helical" evidence="2">
    <location>
        <begin position="184"/>
        <end position="205"/>
    </location>
</feature>
<reference evidence="3 4" key="1">
    <citation type="submission" date="2014-03" db="EMBL/GenBank/DDBJ databases">
        <title>Genomics of Bifidobacteria.</title>
        <authorList>
            <person name="Ventura M."/>
            <person name="Milani C."/>
            <person name="Lugli G.A."/>
        </authorList>
    </citation>
    <scope>NUCLEOTIDE SEQUENCE [LARGE SCALE GENOMIC DNA]</scope>
    <source>
        <strain evidence="3 4">LMG 11592</strain>
    </source>
</reference>
<evidence type="ECO:0000256" key="2">
    <source>
        <dbReference type="SAM" id="Phobius"/>
    </source>
</evidence>
<keyword evidence="2" id="KW-0812">Transmembrane</keyword>
<organism evidence="3 4">
    <name type="scientific">Bifidobacterium minimum</name>
    <dbReference type="NCBI Taxonomy" id="1693"/>
    <lineage>
        <taxon>Bacteria</taxon>
        <taxon>Bacillati</taxon>
        <taxon>Actinomycetota</taxon>
        <taxon>Actinomycetes</taxon>
        <taxon>Bifidobacteriales</taxon>
        <taxon>Bifidobacteriaceae</taxon>
        <taxon>Bifidobacterium</taxon>
    </lineage>
</organism>